<proteinExistence type="predicted"/>
<dbReference type="Proteomes" id="UP001620626">
    <property type="component" value="Unassembled WGS sequence"/>
</dbReference>
<keyword evidence="2" id="KW-1185">Reference proteome</keyword>
<reference evidence="1 2" key="1">
    <citation type="submission" date="2024-10" db="EMBL/GenBank/DDBJ databases">
        <authorList>
            <person name="Kim D."/>
        </authorList>
    </citation>
    <scope>NUCLEOTIDE SEQUENCE [LARGE SCALE GENOMIC DNA]</scope>
    <source>
        <strain evidence="1">BH-2024</strain>
    </source>
</reference>
<evidence type="ECO:0000313" key="2">
    <source>
        <dbReference type="Proteomes" id="UP001620626"/>
    </source>
</evidence>
<protein>
    <submittedName>
        <fullName evidence="1">Uncharacterized protein</fullName>
    </submittedName>
</protein>
<evidence type="ECO:0000313" key="1">
    <source>
        <dbReference type="EMBL" id="KAL3112629.1"/>
    </source>
</evidence>
<gene>
    <name evidence="1" type="ORF">niasHT_017996</name>
</gene>
<sequence length="139" mass="15690">MDRLVSLELLDLHCNMVACDVHRAKLWRGMMERKTEGHGHLHARRGAASGLPTARARHRENVQLGVNRRLLIIGGLTTTEPLTLTSVKKQKRYKKLQKLEKLSAHGPSVIRTRKAEMRADRVVTAASQNHHYHQPGNGI</sequence>
<name>A0ABD2LDY9_9BILA</name>
<organism evidence="1 2">
    <name type="scientific">Heterodera trifolii</name>
    <dbReference type="NCBI Taxonomy" id="157864"/>
    <lineage>
        <taxon>Eukaryota</taxon>
        <taxon>Metazoa</taxon>
        <taxon>Ecdysozoa</taxon>
        <taxon>Nematoda</taxon>
        <taxon>Chromadorea</taxon>
        <taxon>Rhabditida</taxon>
        <taxon>Tylenchina</taxon>
        <taxon>Tylenchomorpha</taxon>
        <taxon>Tylenchoidea</taxon>
        <taxon>Heteroderidae</taxon>
        <taxon>Heteroderinae</taxon>
        <taxon>Heterodera</taxon>
    </lineage>
</organism>
<accession>A0ABD2LDY9</accession>
<dbReference type="EMBL" id="JBICBT010000466">
    <property type="protein sequence ID" value="KAL3112629.1"/>
    <property type="molecule type" value="Genomic_DNA"/>
</dbReference>
<comment type="caution">
    <text evidence="1">The sequence shown here is derived from an EMBL/GenBank/DDBJ whole genome shotgun (WGS) entry which is preliminary data.</text>
</comment>
<dbReference type="AlphaFoldDB" id="A0ABD2LDY9"/>